<dbReference type="Gene3D" id="3.20.20.70">
    <property type="entry name" value="Aldolase class I"/>
    <property type="match status" value="1"/>
</dbReference>
<evidence type="ECO:0000256" key="3">
    <source>
        <dbReference type="ARBA" id="ARBA00006804"/>
    </source>
</evidence>
<evidence type="ECO:0000256" key="4">
    <source>
        <dbReference type="ARBA" id="ARBA00022485"/>
    </source>
</evidence>
<dbReference type="InterPro" id="IPR013785">
    <property type="entry name" value="Aldolase_TIM"/>
</dbReference>
<evidence type="ECO:0000256" key="2">
    <source>
        <dbReference type="ARBA" id="ARBA00005155"/>
    </source>
</evidence>
<keyword evidence="9" id="KW-0535">Nitrogen fixation</keyword>
<dbReference type="SFLD" id="SFLDS00029">
    <property type="entry name" value="Radical_SAM"/>
    <property type="match status" value="1"/>
</dbReference>
<evidence type="ECO:0000256" key="5">
    <source>
        <dbReference type="ARBA" id="ARBA00022691"/>
    </source>
</evidence>
<dbReference type="Proteomes" id="UP000051096">
    <property type="component" value="Unassembled WGS sequence"/>
</dbReference>
<dbReference type="CDD" id="cd01335">
    <property type="entry name" value="Radical_SAM"/>
    <property type="match status" value="1"/>
</dbReference>
<dbReference type="SFLD" id="SFLDG01067">
    <property type="entry name" value="SPASM/twitch_domain_containing"/>
    <property type="match status" value="1"/>
</dbReference>
<dbReference type="Pfam" id="PF04055">
    <property type="entry name" value="Radical_SAM"/>
    <property type="match status" value="1"/>
</dbReference>
<evidence type="ECO:0000256" key="10">
    <source>
        <dbReference type="ARBA" id="ARBA00023239"/>
    </source>
</evidence>
<dbReference type="GO" id="GO:0016829">
    <property type="term" value="F:lyase activity"/>
    <property type="evidence" value="ECO:0007669"/>
    <property type="project" value="UniProtKB-KW"/>
</dbReference>
<evidence type="ECO:0000313" key="12">
    <source>
        <dbReference type="EMBL" id="KPK71707.1"/>
    </source>
</evidence>
<keyword evidence="6" id="KW-0479">Metal-binding</keyword>
<dbReference type="PANTHER" id="PTHR43787:SF13">
    <property type="entry name" value="FEMO COFACTOR BIOSYNTHESIS PROTEIN NIFB"/>
    <property type="match status" value="1"/>
</dbReference>
<dbReference type="InterPro" id="IPR007197">
    <property type="entry name" value="rSAM"/>
</dbReference>
<proteinExistence type="inferred from homology"/>
<dbReference type="GO" id="GO:0051539">
    <property type="term" value="F:4 iron, 4 sulfur cluster binding"/>
    <property type="evidence" value="ECO:0007669"/>
    <property type="project" value="UniProtKB-KW"/>
</dbReference>
<name>A0A0S8GHI7_UNCW3</name>
<organism evidence="12 13">
    <name type="scientific">candidate division WOR_3 bacterium SM23_60</name>
    <dbReference type="NCBI Taxonomy" id="1703780"/>
    <lineage>
        <taxon>Bacteria</taxon>
        <taxon>Bacteria division WOR-3</taxon>
    </lineage>
</organism>
<accession>A0A0S8GHI7</accession>
<keyword evidence="8" id="KW-0411">Iron-sulfur</keyword>
<evidence type="ECO:0000313" key="13">
    <source>
        <dbReference type="Proteomes" id="UP000051096"/>
    </source>
</evidence>
<reference evidence="12 13" key="1">
    <citation type="journal article" date="2015" name="Microbiome">
        <title>Genomic resolution of linkages in carbon, nitrogen, and sulfur cycling among widespread estuary sediment bacteria.</title>
        <authorList>
            <person name="Baker B.J."/>
            <person name="Lazar C.S."/>
            <person name="Teske A.P."/>
            <person name="Dick G.J."/>
        </authorList>
    </citation>
    <scope>NUCLEOTIDE SEQUENCE [LARGE SCALE GENOMIC DNA]</scope>
    <source>
        <strain evidence="12">SM23_60</strain>
    </source>
</reference>
<protein>
    <submittedName>
        <fullName evidence="12">Molybdenum cofactor biosynthesis protein MoaA</fullName>
    </submittedName>
</protein>
<keyword evidence="10" id="KW-0456">Lyase</keyword>
<keyword evidence="7" id="KW-0408">Iron</keyword>
<evidence type="ECO:0000256" key="8">
    <source>
        <dbReference type="ARBA" id="ARBA00023014"/>
    </source>
</evidence>
<dbReference type="PROSITE" id="PS51918">
    <property type="entry name" value="RADICAL_SAM"/>
    <property type="match status" value="1"/>
</dbReference>
<dbReference type="PANTHER" id="PTHR43787">
    <property type="entry name" value="FEMO COFACTOR BIOSYNTHESIS PROTEIN NIFB-RELATED"/>
    <property type="match status" value="1"/>
</dbReference>
<keyword evidence="4" id="KW-0004">4Fe-4S</keyword>
<comment type="caution">
    <text evidence="12">The sequence shown here is derived from an EMBL/GenBank/DDBJ whole genome shotgun (WGS) entry which is preliminary data.</text>
</comment>
<feature type="domain" description="Radical SAM core" evidence="11">
    <location>
        <begin position="30"/>
        <end position="251"/>
    </location>
</feature>
<dbReference type="AlphaFoldDB" id="A0A0S8GHI7"/>
<evidence type="ECO:0000256" key="6">
    <source>
        <dbReference type="ARBA" id="ARBA00022723"/>
    </source>
</evidence>
<dbReference type="InterPro" id="IPR058240">
    <property type="entry name" value="rSAM_sf"/>
</dbReference>
<comment type="cofactor">
    <cofactor evidence="1">
        <name>[4Fe-4S] cluster</name>
        <dbReference type="ChEBI" id="CHEBI:49883"/>
    </cofactor>
</comment>
<gene>
    <name evidence="12" type="ORF">AMJ87_06900</name>
</gene>
<sequence length="251" mass="28880">MKFFDPVAKAQQIRAYVEKDTLRKYYRVPRPGRWYGGIATADCCGCNLRCVFCWSNKPRDNPERIGQFYSPEQIFDKITACATRHGYRLLRLSGNEPTLCQPHLLQLLDLVERTNYLFILETNGTLLDADYVAALTQFKNVHVRVSLKGTSAEEHALLTGANEDSFENIIDAIALLTKHRVRFNVAAMLSFSPDKNIMLLKERLRTIAPRVENDFEEEYVFLYPHVARRLKRAGLTPVRAYSPRGIPERLK</sequence>
<comment type="similarity">
    <text evidence="3">Belongs to the radical SAM superfamily. NifB family.</text>
</comment>
<dbReference type="GO" id="GO:0046872">
    <property type="term" value="F:metal ion binding"/>
    <property type="evidence" value="ECO:0007669"/>
    <property type="project" value="UniProtKB-KW"/>
</dbReference>
<evidence type="ECO:0000256" key="1">
    <source>
        <dbReference type="ARBA" id="ARBA00001966"/>
    </source>
</evidence>
<dbReference type="SUPFAM" id="SSF102114">
    <property type="entry name" value="Radical SAM enzymes"/>
    <property type="match status" value="1"/>
</dbReference>
<evidence type="ECO:0000256" key="7">
    <source>
        <dbReference type="ARBA" id="ARBA00023004"/>
    </source>
</evidence>
<evidence type="ECO:0000259" key="11">
    <source>
        <dbReference type="PROSITE" id="PS51918"/>
    </source>
</evidence>
<keyword evidence="5" id="KW-0949">S-adenosyl-L-methionine</keyword>
<dbReference type="EMBL" id="LJUO01000057">
    <property type="protein sequence ID" value="KPK71707.1"/>
    <property type="molecule type" value="Genomic_DNA"/>
</dbReference>
<comment type="pathway">
    <text evidence="2">Cofactor biosynthesis; Fe-Mo cofactor biosynthesis.</text>
</comment>
<evidence type="ECO:0000256" key="9">
    <source>
        <dbReference type="ARBA" id="ARBA00023231"/>
    </source>
</evidence>